<accession>A0A328D3Q1</accession>
<gene>
    <name evidence="2" type="ORF">DM860_002501</name>
</gene>
<organism evidence="2 3">
    <name type="scientific">Cuscuta australis</name>
    <dbReference type="NCBI Taxonomy" id="267555"/>
    <lineage>
        <taxon>Eukaryota</taxon>
        <taxon>Viridiplantae</taxon>
        <taxon>Streptophyta</taxon>
        <taxon>Embryophyta</taxon>
        <taxon>Tracheophyta</taxon>
        <taxon>Spermatophyta</taxon>
        <taxon>Magnoliopsida</taxon>
        <taxon>eudicotyledons</taxon>
        <taxon>Gunneridae</taxon>
        <taxon>Pentapetalae</taxon>
        <taxon>asterids</taxon>
        <taxon>lamiids</taxon>
        <taxon>Solanales</taxon>
        <taxon>Convolvulaceae</taxon>
        <taxon>Cuscuteae</taxon>
        <taxon>Cuscuta</taxon>
        <taxon>Cuscuta subgen. Grammica</taxon>
        <taxon>Cuscuta sect. Cleistogrammica</taxon>
    </lineage>
</organism>
<comment type="caution">
    <text evidence="2">The sequence shown here is derived from an EMBL/GenBank/DDBJ whole genome shotgun (WGS) entry which is preliminary data.</text>
</comment>
<keyword evidence="3" id="KW-1185">Reference proteome</keyword>
<feature type="region of interest" description="Disordered" evidence="1">
    <location>
        <begin position="1"/>
        <end position="24"/>
    </location>
</feature>
<dbReference type="AlphaFoldDB" id="A0A328D3Q1"/>
<proteinExistence type="predicted"/>
<dbReference type="Proteomes" id="UP000249390">
    <property type="component" value="Unassembled WGS sequence"/>
</dbReference>
<evidence type="ECO:0000313" key="2">
    <source>
        <dbReference type="EMBL" id="RAL38523.1"/>
    </source>
</evidence>
<evidence type="ECO:0000313" key="3">
    <source>
        <dbReference type="Proteomes" id="UP000249390"/>
    </source>
</evidence>
<evidence type="ECO:0000256" key="1">
    <source>
        <dbReference type="SAM" id="MobiDB-lite"/>
    </source>
</evidence>
<sequence length="72" mass="8166">MKGHHHLLPLQNTSQFDGISSVKDPEDTVIGKATVPGTKLDVNWKQETRGRKIEKELRLGMDPRTARIRMMA</sequence>
<dbReference type="EMBL" id="NQVE01000209">
    <property type="protein sequence ID" value="RAL38523.1"/>
    <property type="molecule type" value="Genomic_DNA"/>
</dbReference>
<name>A0A328D3Q1_9ASTE</name>
<protein>
    <submittedName>
        <fullName evidence="2">Uncharacterized protein</fullName>
    </submittedName>
</protein>
<reference evidence="2 3" key="1">
    <citation type="submission" date="2018-06" db="EMBL/GenBank/DDBJ databases">
        <title>The Genome of Cuscuta australis (Dodder) Provides Insight into the Evolution of Plant Parasitism.</title>
        <authorList>
            <person name="Liu H."/>
        </authorList>
    </citation>
    <scope>NUCLEOTIDE SEQUENCE [LARGE SCALE GENOMIC DNA]</scope>
    <source>
        <strain evidence="3">cv. Yunnan</strain>
        <tissue evidence="2">Vines</tissue>
    </source>
</reference>